<gene>
    <name evidence="1" type="ORF">BSIN_3874</name>
</gene>
<name>A0A238H752_9BURK</name>
<organism evidence="1 2">
    <name type="scientific">Burkholderia singularis</name>
    <dbReference type="NCBI Taxonomy" id="1503053"/>
    <lineage>
        <taxon>Bacteria</taxon>
        <taxon>Pseudomonadati</taxon>
        <taxon>Pseudomonadota</taxon>
        <taxon>Betaproteobacteria</taxon>
        <taxon>Burkholderiales</taxon>
        <taxon>Burkholderiaceae</taxon>
        <taxon>Burkholderia</taxon>
        <taxon>pseudomallei group</taxon>
    </lineage>
</organism>
<protein>
    <submittedName>
        <fullName evidence="1">Uncharacterized protein</fullName>
    </submittedName>
</protein>
<proteinExistence type="predicted"/>
<dbReference type="EMBL" id="FXAN01000063">
    <property type="protein sequence ID" value="SMG00893.1"/>
    <property type="molecule type" value="Genomic_DNA"/>
</dbReference>
<sequence length="37" mass="4247">MVSSEIDDEFCLQRRRLPPARELLALLTRATAAEFIN</sequence>
<evidence type="ECO:0000313" key="2">
    <source>
        <dbReference type="Proteomes" id="UP000198460"/>
    </source>
</evidence>
<dbReference type="AlphaFoldDB" id="A0A238H752"/>
<reference evidence="1 2" key="1">
    <citation type="submission" date="2017-04" db="EMBL/GenBank/DDBJ databases">
        <authorList>
            <person name="Afonso C.L."/>
            <person name="Miller P.J."/>
            <person name="Scott M.A."/>
            <person name="Spackman E."/>
            <person name="Goraichik I."/>
            <person name="Dimitrov K.M."/>
            <person name="Suarez D.L."/>
            <person name="Swayne D.E."/>
        </authorList>
    </citation>
    <scope>NUCLEOTIDE SEQUENCE [LARGE SCALE GENOMIC DNA]</scope>
    <source>
        <strain evidence="1">LMG 28154</strain>
    </source>
</reference>
<dbReference type="Proteomes" id="UP000198460">
    <property type="component" value="Unassembled WGS sequence"/>
</dbReference>
<evidence type="ECO:0000313" key="1">
    <source>
        <dbReference type="EMBL" id="SMG00893.1"/>
    </source>
</evidence>
<accession>A0A238H752</accession>